<protein>
    <recommendedName>
        <fullName evidence="5">Transmembrane protein</fullName>
    </recommendedName>
</protein>
<evidence type="ECO:0008006" key="5">
    <source>
        <dbReference type="Google" id="ProtNLM"/>
    </source>
</evidence>
<dbReference type="PANTHER" id="PTHR36735">
    <property type="entry name" value="TRANSMEMBRANE PROTEIN"/>
    <property type="match status" value="1"/>
</dbReference>
<feature type="transmembrane region" description="Helical" evidence="2">
    <location>
        <begin position="157"/>
        <end position="182"/>
    </location>
</feature>
<organism evidence="3 4">
    <name type="scientific">Ceratopteris richardii</name>
    <name type="common">Triangle waterfern</name>
    <dbReference type="NCBI Taxonomy" id="49495"/>
    <lineage>
        <taxon>Eukaryota</taxon>
        <taxon>Viridiplantae</taxon>
        <taxon>Streptophyta</taxon>
        <taxon>Embryophyta</taxon>
        <taxon>Tracheophyta</taxon>
        <taxon>Polypodiopsida</taxon>
        <taxon>Polypodiidae</taxon>
        <taxon>Polypodiales</taxon>
        <taxon>Pteridineae</taxon>
        <taxon>Pteridaceae</taxon>
        <taxon>Parkerioideae</taxon>
        <taxon>Ceratopteris</taxon>
    </lineage>
</organism>
<name>A0A8T2S6M1_CERRI</name>
<gene>
    <name evidence="3" type="ORF">KP509_22G046100</name>
</gene>
<dbReference type="AlphaFoldDB" id="A0A8T2S6M1"/>
<keyword evidence="2" id="KW-0472">Membrane</keyword>
<sequence length="232" mass="24910">MHISNIYPYTGWRMAKLSSCSMSSVRHLLCCPSATRSGSYAWRMAFPAKTFYSPTCVQLSDEGYLALSRQLRVRPVIGLIKNCFAVLPAWAADVNSSSSASAVVASSVAEDVGSSLKDAGAAASQSLQSSVENIGRVDPSTAASQASGTLNAGEADLIINVLGTLAFVALSLLTIGVAYLFLSDFLEKRRSDEEMKRLNEEEAARRKRKGPRATVMKDGPKGFGSKPRFDDE</sequence>
<keyword evidence="2" id="KW-1133">Transmembrane helix</keyword>
<evidence type="ECO:0000313" key="4">
    <source>
        <dbReference type="Proteomes" id="UP000825935"/>
    </source>
</evidence>
<proteinExistence type="predicted"/>
<accession>A0A8T2S6M1</accession>
<feature type="compositionally biased region" description="Basic and acidic residues" evidence="1">
    <location>
        <begin position="192"/>
        <end position="204"/>
    </location>
</feature>
<dbReference type="Proteomes" id="UP000825935">
    <property type="component" value="Chromosome 22"/>
</dbReference>
<keyword evidence="2" id="KW-0812">Transmembrane</keyword>
<feature type="region of interest" description="Disordered" evidence="1">
    <location>
        <begin position="192"/>
        <end position="232"/>
    </location>
</feature>
<reference evidence="3" key="1">
    <citation type="submission" date="2021-08" db="EMBL/GenBank/DDBJ databases">
        <title>WGS assembly of Ceratopteris richardii.</title>
        <authorList>
            <person name="Marchant D.B."/>
            <person name="Chen G."/>
            <person name="Jenkins J."/>
            <person name="Shu S."/>
            <person name="Leebens-Mack J."/>
            <person name="Grimwood J."/>
            <person name="Schmutz J."/>
            <person name="Soltis P."/>
            <person name="Soltis D."/>
            <person name="Chen Z.-H."/>
        </authorList>
    </citation>
    <scope>NUCLEOTIDE SEQUENCE</scope>
    <source>
        <strain evidence="3">Whitten #5841</strain>
        <tissue evidence="3">Leaf</tissue>
    </source>
</reference>
<dbReference type="EMBL" id="CM035427">
    <property type="protein sequence ID" value="KAH7307107.1"/>
    <property type="molecule type" value="Genomic_DNA"/>
</dbReference>
<comment type="caution">
    <text evidence="3">The sequence shown here is derived from an EMBL/GenBank/DDBJ whole genome shotgun (WGS) entry which is preliminary data.</text>
</comment>
<dbReference type="OrthoDB" id="1930702at2759"/>
<keyword evidence="4" id="KW-1185">Reference proteome</keyword>
<evidence type="ECO:0000256" key="1">
    <source>
        <dbReference type="SAM" id="MobiDB-lite"/>
    </source>
</evidence>
<evidence type="ECO:0000256" key="2">
    <source>
        <dbReference type="SAM" id="Phobius"/>
    </source>
</evidence>
<dbReference type="GO" id="GO:0009535">
    <property type="term" value="C:chloroplast thylakoid membrane"/>
    <property type="evidence" value="ECO:0007669"/>
    <property type="project" value="TreeGrafter"/>
</dbReference>
<evidence type="ECO:0000313" key="3">
    <source>
        <dbReference type="EMBL" id="KAH7307107.1"/>
    </source>
</evidence>
<dbReference type="PANTHER" id="PTHR36735:SF1">
    <property type="entry name" value="TRANSMEMBRANE PROTEIN"/>
    <property type="match status" value="1"/>
</dbReference>